<gene>
    <name evidence="1" type="ORF">CKU37_11250</name>
</gene>
<name>A0AA45HT73_STRSL</name>
<comment type="caution">
    <text evidence="1">The sequence shown here is derived from an EMBL/GenBank/DDBJ whole genome shotgun (WGS) entry which is preliminary data.</text>
</comment>
<dbReference type="EMBL" id="NSIW01000023">
    <property type="protein sequence ID" value="PZD55324.1"/>
    <property type="molecule type" value="Genomic_DNA"/>
</dbReference>
<evidence type="ECO:0008006" key="3">
    <source>
        <dbReference type="Google" id="ProtNLM"/>
    </source>
</evidence>
<protein>
    <recommendedName>
        <fullName evidence="3">Aminoglycoside phosphotransferase domain-containing protein</fullName>
    </recommendedName>
</protein>
<dbReference type="InterPro" id="IPR011009">
    <property type="entry name" value="Kinase-like_dom_sf"/>
</dbReference>
<proteinExistence type="predicted"/>
<dbReference type="SUPFAM" id="SSF56112">
    <property type="entry name" value="Protein kinase-like (PK-like)"/>
    <property type="match status" value="1"/>
</dbReference>
<dbReference type="AlphaFoldDB" id="A0AA45HT73"/>
<organism evidence="1 2">
    <name type="scientific">Streptococcus salivarius</name>
    <dbReference type="NCBI Taxonomy" id="1304"/>
    <lineage>
        <taxon>Bacteria</taxon>
        <taxon>Bacillati</taxon>
        <taxon>Bacillota</taxon>
        <taxon>Bacilli</taxon>
        <taxon>Lactobacillales</taxon>
        <taxon>Streptococcaceae</taxon>
        <taxon>Streptococcus</taxon>
    </lineage>
</organism>
<dbReference type="Proteomes" id="UP000248776">
    <property type="component" value="Unassembled WGS sequence"/>
</dbReference>
<accession>A0AA45HT73</accession>
<evidence type="ECO:0000313" key="2">
    <source>
        <dbReference type="Proteomes" id="UP000248776"/>
    </source>
</evidence>
<reference evidence="1 2" key="1">
    <citation type="submission" date="2017-08" db="EMBL/GenBank/DDBJ databases">
        <title>Streptococcus salivarius strain HS0302 Genome.</title>
        <authorList>
            <person name="Smith J."/>
            <person name="Deng P."/>
            <person name="Geng M."/>
        </authorList>
    </citation>
    <scope>NUCLEOTIDE SEQUENCE [LARGE SCALE GENOMIC DNA]</scope>
    <source>
        <strain evidence="1 2">HS0302</strain>
    </source>
</reference>
<dbReference type="RefSeq" id="WP_110981544.1">
    <property type="nucleotide sequence ID" value="NZ_NSIW01000023.1"/>
</dbReference>
<sequence>MKIRSFNTISIDDNIVTKRSDNRKLLDEINWYKRISDCSLSCISKVHIPDIYDYGKVGRKYFYSLDKIDGELLSDIYMKNIDDLKRQLYILSKALLVVTELRNLKPLYLSKKECAELIQKECLDKTINRLNQYQKFSELKHLEIEVNFEKISSFDMLWKKLVNTVKTLSVKSRRYFSVIHGDLNYSNIFLSEKISIIDPKGRFGEQISIHGDYRYDLAKIRQSYHSGYFQVLHNRYKILKEDNILKIKILDYPSQDIIDRLDDKIEEYGVKLLEIQFFESLLLLSLIPLHSENRELQIIMYIIGVAMLNKTLNKEVYKMDTELIVRW</sequence>
<evidence type="ECO:0000313" key="1">
    <source>
        <dbReference type="EMBL" id="PZD55324.1"/>
    </source>
</evidence>